<dbReference type="InterPro" id="IPR007061">
    <property type="entry name" value="MST-like"/>
</dbReference>
<dbReference type="SUPFAM" id="SSF109854">
    <property type="entry name" value="DinB/YfiT-like putative metalloenzymes"/>
    <property type="match status" value="1"/>
</dbReference>
<name>A0ABV5P086_9ACTN</name>
<protein>
    <submittedName>
        <fullName evidence="1">DinB family protein</fullName>
    </submittedName>
</protein>
<dbReference type="Pfam" id="PF04978">
    <property type="entry name" value="MST"/>
    <property type="match status" value="1"/>
</dbReference>
<accession>A0ABV5P086</accession>
<proteinExistence type="predicted"/>
<dbReference type="Gene3D" id="1.20.120.450">
    <property type="entry name" value="dinb family like domain"/>
    <property type="match status" value="1"/>
</dbReference>
<dbReference type="Proteomes" id="UP001589568">
    <property type="component" value="Unassembled WGS sequence"/>
</dbReference>
<dbReference type="EMBL" id="JBHMCF010000046">
    <property type="protein sequence ID" value="MFB9475958.1"/>
    <property type="molecule type" value="Genomic_DNA"/>
</dbReference>
<reference evidence="1 2" key="1">
    <citation type="submission" date="2024-09" db="EMBL/GenBank/DDBJ databases">
        <authorList>
            <person name="Sun Q."/>
            <person name="Mori K."/>
        </authorList>
    </citation>
    <scope>NUCLEOTIDE SEQUENCE [LARGE SCALE GENOMIC DNA]</scope>
    <source>
        <strain evidence="1 2">JCM 3324</strain>
    </source>
</reference>
<dbReference type="RefSeq" id="WP_364380191.1">
    <property type="nucleotide sequence ID" value="NZ_JBHMCF010000046.1"/>
</dbReference>
<sequence>MEGHLVITEDEYLYYVDRALDGMAAIVAELGDEGANIRPLPGANSPYALLTHCLGVTSYWAGALVSGREVARDRDAEFVSSGPVGPLLEKVKEVRARLAEDVRAAVPADPLRGTPPDGFLGPDDVQTQGSALLHVYEELAQHHGQMEILRDAIHAGAAA</sequence>
<keyword evidence="2" id="KW-1185">Reference proteome</keyword>
<gene>
    <name evidence="1" type="ORF">ACFFR3_41245</name>
</gene>
<comment type="caution">
    <text evidence="1">The sequence shown here is derived from an EMBL/GenBank/DDBJ whole genome shotgun (WGS) entry which is preliminary data.</text>
</comment>
<dbReference type="InterPro" id="IPR034660">
    <property type="entry name" value="DinB/YfiT-like"/>
</dbReference>
<evidence type="ECO:0000313" key="1">
    <source>
        <dbReference type="EMBL" id="MFB9475958.1"/>
    </source>
</evidence>
<evidence type="ECO:0000313" key="2">
    <source>
        <dbReference type="Proteomes" id="UP001589568"/>
    </source>
</evidence>
<organism evidence="1 2">
    <name type="scientific">Nonomuraea salmonea</name>
    <dbReference type="NCBI Taxonomy" id="46181"/>
    <lineage>
        <taxon>Bacteria</taxon>
        <taxon>Bacillati</taxon>
        <taxon>Actinomycetota</taxon>
        <taxon>Actinomycetes</taxon>
        <taxon>Streptosporangiales</taxon>
        <taxon>Streptosporangiaceae</taxon>
        <taxon>Nonomuraea</taxon>
    </lineage>
</organism>